<evidence type="ECO:0000313" key="1">
    <source>
        <dbReference type="EMBL" id="GKX67337.1"/>
    </source>
</evidence>
<dbReference type="Proteomes" id="UP001058074">
    <property type="component" value="Unassembled WGS sequence"/>
</dbReference>
<sequence length="360" mass="40596">MKSHIGFGKSQDVKLAVNEAMKEINNPKAIFIFALDSMFEEATRIVNEIYRDVIVVGVSTYGFALRDVIKDNIIIWAIEEDVEIEVGILDNVTTFPIKHIKNLENSINNIKPGKEDTVCLEFCTGGEEKLVSTISSLTSKNNIPLVGGTALTGDKGKRYISLNGQVYTDACVYILIKNKSGKVKVYKENIYKDRDHNLIANKVDRDNRKIVQIDGKAAEQIYCENLGITKNEIQNRVLTNPLGKVIGKETFITAIQCGEDGSLTCYKRINQNDVLHILDLDDYSEVIHKTVDKIKSEFTKVSSIFSINCILRFNLFESRNFTKEYAEIMNFCNSHVGVIGEGEQYINQHINQTMVCVVFE</sequence>
<keyword evidence="2" id="KW-1185">Reference proteome</keyword>
<comment type="caution">
    <text evidence="1">The sequence shown here is derived from an EMBL/GenBank/DDBJ whole genome shotgun (WGS) entry which is preliminary data.</text>
</comment>
<name>A0ACB5REX0_9CLOT</name>
<accession>A0ACB5REX0</accession>
<evidence type="ECO:0000313" key="2">
    <source>
        <dbReference type="Proteomes" id="UP001058074"/>
    </source>
</evidence>
<proteinExistence type="predicted"/>
<dbReference type="EMBL" id="BROD01000001">
    <property type="protein sequence ID" value="GKX67337.1"/>
    <property type="molecule type" value="Genomic_DNA"/>
</dbReference>
<reference evidence="1" key="1">
    <citation type="journal article" date="2025" name="Int. J. Syst. Evol. Microbiol.">
        <title>Inconstantimicrobium mannanitabidum sp. nov., a novel member of the family Clostridiaceae isolated from anoxic soil under the treatment of reductive soil disinfestation.</title>
        <authorList>
            <person name="Ueki A."/>
            <person name="Tonouchi A."/>
            <person name="Honma S."/>
            <person name="Kaku N."/>
            <person name="Ueki K."/>
        </authorList>
    </citation>
    <scope>NUCLEOTIDE SEQUENCE</scope>
    <source>
        <strain evidence="1">TW13</strain>
    </source>
</reference>
<gene>
    <name evidence="1" type="ORF">rsdtw13_25950</name>
</gene>
<organism evidence="1 2">
    <name type="scientific">Inconstantimicrobium mannanitabidum</name>
    <dbReference type="NCBI Taxonomy" id="1604901"/>
    <lineage>
        <taxon>Bacteria</taxon>
        <taxon>Bacillati</taxon>
        <taxon>Bacillota</taxon>
        <taxon>Clostridia</taxon>
        <taxon>Eubacteriales</taxon>
        <taxon>Clostridiaceae</taxon>
        <taxon>Inconstantimicrobium</taxon>
    </lineage>
</organism>
<protein>
    <submittedName>
        <fullName evidence="1">Uncharacterized protein</fullName>
    </submittedName>
</protein>